<protein>
    <recommendedName>
        <fullName evidence="3">Cell division protein DivIVA</fullName>
    </recommendedName>
</protein>
<proteinExistence type="predicted"/>
<dbReference type="OrthoDB" id="3402572at2"/>
<accession>A0A317DI72</accession>
<comment type="caution">
    <text evidence="1">The sequence shown here is derived from an EMBL/GenBank/DDBJ whole genome shotgun (WGS) entry which is preliminary data.</text>
</comment>
<evidence type="ECO:0008006" key="3">
    <source>
        <dbReference type="Google" id="ProtNLM"/>
    </source>
</evidence>
<organism evidence="1 2">
    <name type="scientific">Micromonospora sicca</name>
    <dbReference type="NCBI Taxonomy" id="2202420"/>
    <lineage>
        <taxon>Bacteria</taxon>
        <taxon>Bacillati</taxon>
        <taxon>Actinomycetota</taxon>
        <taxon>Actinomycetes</taxon>
        <taxon>Micromonosporales</taxon>
        <taxon>Micromonosporaceae</taxon>
        <taxon>Micromonospora</taxon>
    </lineage>
</organism>
<dbReference type="RefSeq" id="WP_109802859.1">
    <property type="nucleotide sequence ID" value="NZ_QGKS01000253.1"/>
</dbReference>
<gene>
    <name evidence="1" type="ORF">DKT69_18950</name>
</gene>
<name>A0A317DI72_9ACTN</name>
<dbReference type="EMBL" id="QGKS01000253">
    <property type="protein sequence ID" value="PWR13920.1"/>
    <property type="molecule type" value="Genomic_DNA"/>
</dbReference>
<reference evidence="1 2" key="1">
    <citation type="submission" date="2018-05" db="EMBL/GenBank/DDBJ databases">
        <title>Micromonosporas from Atacama Desert.</title>
        <authorList>
            <person name="Carro L."/>
            <person name="Golinska P."/>
            <person name="Klenk H.-P."/>
            <person name="Goodfellow M."/>
        </authorList>
    </citation>
    <scope>NUCLEOTIDE SEQUENCE [LARGE SCALE GENOMIC DNA]</scope>
    <source>
        <strain evidence="1 2">4G51</strain>
    </source>
</reference>
<sequence>MAVTVYRSRHALRGPLTPDRIAALPLPLTRRGRRGYRVDEVDALLHRLAFELQRRTRERDDVRAENQRIKGALRAWQAEQRTYQAP</sequence>
<evidence type="ECO:0000313" key="1">
    <source>
        <dbReference type="EMBL" id="PWR13920.1"/>
    </source>
</evidence>
<dbReference type="AlphaFoldDB" id="A0A317DI72"/>
<dbReference type="Proteomes" id="UP000246050">
    <property type="component" value="Unassembled WGS sequence"/>
</dbReference>
<dbReference type="Gene3D" id="6.10.250.660">
    <property type="match status" value="1"/>
</dbReference>
<evidence type="ECO:0000313" key="2">
    <source>
        <dbReference type="Proteomes" id="UP000246050"/>
    </source>
</evidence>